<dbReference type="AlphaFoldDB" id="A0A0C2RKB8"/>
<evidence type="ECO:0000313" key="2">
    <source>
        <dbReference type="Proteomes" id="UP000031938"/>
    </source>
</evidence>
<comment type="caution">
    <text evidence="1">The sequence shown here is derived from an EMBL/GenBank/DDBJ whole genome shotgun (WGS) entry which is preliminary data.</text>
</comment>
<dbReference type="Proteomes" id="UP000031938">
    <property type="component" value="Unassembled WGS sequence"/>
</dbReference>
<name>A0A0C2RKB8_9BACL</name>
<evidence type="ECO:0000313" key="1">
    <source>
        <dbReference type="EMBL" id="KIL50640.1"/>
    </source>
</evidence>
<dbReference type="PATRIC" id="fig|889306.3.peg.639"/>
<reference evidence="1 2" key="1">
    <citation type="submission" date="2015-01" db="EMBL/GenBank/DDBJ databases">
        <title>Genome sequencing of Jeotgalibacillus soli.</title>
        <authorList>
            <person name="Goh K.M."/>
            <person name="Chan K.-G."/>
            <person name="Yaakop A.S."/>
            <person name="Ee R."/>
            <person name="Gan H.M."/>
            <person name="Chan C.S."/>
        </authorList>
    </citation>
    <scope>NUCLEOTIDE SEQUENCE [LARGE SCALE GENOMIC DNA]</scope>
    <source>
        <strain evidence="1 2">P9</strain>
    </source>
</reference>
<dbReference type="RefSeq" id="WP_268747501.1">
    <property type="nucleotide sequence ID" value="NZ_JXRP01000008.1"/>
</dbReference>
<organism evidence="1 2">
    <name type="scientific">Jeotgalibacillus soli</name>
    <dbReference type="NCBI Taxonomy" id="889306"/>
    <lineage>
        <taxon>Bacteria</taxon>
        <taxon>Bacillati</taxon>
        <taxon>Bacillota</taxon>
        <taxon>Bacilli</taxon>
        <taxon>Bacillales</taxon>
        <taxon>Caryophanaceae</taxon>
        <taxon>Jeotgalibacillus</taxon>
    </lineage>
</organism>
<protein>
    <submittedName>
        <fullName evidence="1">Uncharacterized protein</fullName>
    </submittedName>
</protein>
<sequence length="43" mass="4948">MLITSCLLRVTETAVNFDNQLFPAKNGRNSEKMKHTLKAKRQN</sequence>
<accession>A0A0C2RKB8</accession>
<keyword evidence="2" id="KW-1185">Reference proteome</keyword>
<dbReference type="EMBL" id="JXRP01000008">
    <property type="protein sequence ID" value="KIL50640.1"/>
    <property type="molecule type" value="Genomic_DNA"/>
</dbReference>
<gene>
    <name evidence="1" type="ORF">KP78_06410</name>
</gene>
<proteinExistence type="predicted"/>